<protein>
    <submittedName>
        <fullName evidence="2">Uncharacterized protein LOC107822177</fullName>
    </submittedName>
</protein>
<organism evidence="1 2">
    <name type="scientific">Nicotiana tabacum</name>
    <name type="common">Common tobacco</name>
    <dbReference type="NCBI Taxonomy" id="4097"/>
    <lineage>
        <taxon>Eukaryota</taxon>
        <taxon>Viridiplantae</taxon>
        <taxon>Streptophyta</taxon>
        <taxon>Embryophyta</taxon>
        <taxon>Tracheophyta</taxon>
        <taxon>Spermatophyta</taxon>
        <taxon>Magnoliopsida</taxon>
        <taxon>eudicotyledons</taxon>
        <taxon>Gunneridae</taxon>
        <taxon>Pentapetalae</taxon>
        <taxon>asterids</taxon>
        <taxon>lamiids</taxon>
        <taxon>Solanales</taxon>
        <taxon>Solanaceae</taxon>
        <taxon>Nicotianoideae</taxon>
        <taxon>Nicotianeae</taxon>
        <taxon>Nicotiana</taxon>
    </lineage>
</organism>
<proteinExistence type="predicted"/>
<keyword evidence="1" id="KW-1185">Reference proteome</keyword>
<gene>
    <name evidence="2" type="primary">LOC107822177</name>
</gene>
<reference evidence="2" key="2">
    <citation type="submission" date="2025-08" db="UniProtKB">
        <authorList>
            <consortium name="RefSeq"/>
        </authorList>
    </citation>
    <scope>IDENTIFICATION</scope>
    <source>
        <tissue evidence="2">Leaf</tissue>
    </source>
</reference>
<accession>A0AC58RVZ5</accession>
<dbReference type="Proteomes" id="UP000790787">
    <property type="component" value="Chromosome 8"/>
</dbReference>
<evidence type="ECO:0000313" key="1">
    <source>
        <dbReference type="Proteomes" id="UP000790787"/>
    </source>
</evidence>
<dbReference type="RefSeq" id="XP_075076906.1">
    <property type="nucleotide sequence ID" value="XM_075220805.1"/>
</dbReference>
<name>A0AC58RVZ5_TOBAC</name>
<sequence length="679" mass="77460">MEMLCQIQLNIPLMDALREMPGYAKMMKDLMSRKFDFQDLSTVTLTQTCSAVVTRPMAQKMSDPSSFTIPCTIGSYAFAKALCDLGASINLMSLAVYTKLGIGRARPTSILLQLADRMVKRPTGILDEVLVQVGKFVFPADFVILDCQVDEEIPIILGRPFLATGRALIDCETGELKMRLNDEEVIFNVQHSMRRPSEYANCSLVEVVDVILQEDNVTLTAKDPLEACLINLKEMDGEGLARWVMALEGQEFWKREPQFESLELEKRATPPAKPSVEEPPKLELKLLPAHLRYAGRTALTGTAGKQDYHWLDYGRYKGYQPSLLTLSGAQLNYTVTEKEMMAVVFAFDKFRSYLIGSKVIVYTDHAAIRYLIEKKESKPRLIRWVLLLQEFDLEIRDLKGTENQWVEAVALPTNDAKGVLGFLKKNIFTRFGTPRAILSDGGTHFCHRAFARLLEKYGVRHKVTTPYHPQSSGQVEVFNMEIKSVLTKTVNATRTDWVKKLDDTLWAYRTAFKTPIGMSPYKLVFGKACHLPVELEHKALWALRQLNLDMETTGTNRVTGLYELEEFRFQAFESARLYKERMKLMHDKHILDRNFKPGDRVLLYNSRLRLFPGKLKSRWSGPFKVVQLFLSGDVEIESEDRTNKFTVNGQRLKHYLGMSDEKGDRVVITLGEPQYADEE</sequence>
<evidence type="ECO:0000313" key="2">
    <source>
        <dbReference type="RefSeq" id="XP_075076906.1"/>
    </source>
</evidence>
<reference evidence="1" key="1">
    <citation type="journal article" date="2014" name="Nat. Commun.">
        <title>The tobacco genome sequence and its comparison with those of tomato and potato.</title>
        <authorList>
            <person name="Sierro N."/>
            <person name="Battey J.N."/>
            <person name="Ouadi S."/>
            <person name="Bakaher N."/>
            <person name="Bovet L."/>
            <person name="Willig A."/>
            <person name="Goepfert S."/>
            <person name="Peitsch M.C."/>
            <person name="Ivanov N.V."/>
        </authorList>
    </citation>
    <scope>NUCLEOTIDE SEQUENCE [LARGE SCALE GENOMIC DNA]</scope>
</reference>